<gene>
    <name evidence="8" type="ORF">JF888_14640</name>
</gene>
<evidence type="ECO:0000256" key="6">
    <source>
        <dbReference type="SAM" id="Phobius"/>
    </source>
</evidence>
<comment type="subcellular location">
    <subcellularLocation>
        <location evidence="1">Endomembrane system</location>
        <topology evidence="1">Multi-pass membrane protein</topology>
    </subcellularLocation>
    <subcellularLocation>
        <location evidence="5">Membrane</location>
        <topology evidence="5">Multi-pass membrane protein</topology>
    </subcellularLocation>
</comment>
<feature type="transmembrane region" description="Helical" evidence="6">
    <location>
        <begin position="343"/>
        <end position="367"/>
    </location>
</feature>
<evidence type="ECO:0000313" key="8">
    <source>
        <dbReference type="EMBL" id="MBJ7604403.1"/>
    </source>
</evidence>
<proteinExistence type="predicted"/>
<feature type="transmembrane region" description="Helical" evidence="6">
    <location>
        <begin position="302"/>
        <end position="322"/>
    </location>
</feature>
<dbReference type="AlphaFoldDB" id="A0A934KKE4"/>
<sequence length="453" mass="46214">MRVIALLPEAIILATAAVLPLGRRLVPERRELNWLAPLAVLAALLLELWLGAPVGSLFSGGWLQDRFSLFGKAALLLGLLVFVVVDREPEAWPDLEAFAFLAVFGGMVAVSAPTLVGLWAGLELAALAGVAASGFSSRTAASELLLVSATAGGLLALGFAFLYALAGTTSLAGLRLGLAHRQLALPLALIVLLVLSGLALRLALAALAGNGGRKADTRGQAVPAALLSAVALLVAAKLLPSLAAATIVWAPWLAVLSAAAMLLGGLRAAALSRPERQAVWLALGQVGWVGAALASPQQRGTAAALFLLGCLLFAWVGAALLARLEPSALAGLSSRDPLRAAGLGLALLSLAGAPPLGGFFGEFAVAAELIRSNLGWVLAAGLLGWIAGLYGVIRTLARSYLEAAPEPPRRGPRPASVWTVSALLPAVLVLGYGLFAFPIHSLASQGAAALGLR</sequence>
<keyword evidence="2 5" id="KW-0812">Transmembrane</keyword>
<feature type="domain" description="NADH:quinone oxidoreductase/Mrp antiporter transmembrane" evidence="7">
    <location>
        <begin position="120"/>
        <end position="383"/>
    </location>
</feature>
<keyword evidence="4 6" id="KW-0472">Membrane</keyword>
<dbReference type="PANTHER" id="PTHR22773">
    <property type="entry name" value="NADH DEHYDROGENASE"/>
    <property type="match status" value="1"/>
</dbReference>
<evidence type="ECO:0000256" key="2">
    <source>
        <dbReference type="ARBA" id="ARBA00022692"/>
    </source>
</evidence>
<dbReference type="InterPro" id="IPR001750">
    <property type="entry name" value="ND/Mrp_TM"/>
</dbReference>
<dbReference type="Pfam" id="PF00361">
    <property type="entry name" value="Proton_antipo_M"/>
    <property type="match status" value="1"/>
</dbReference>
<feature type="transmembrane region" description="Helical" evidence="6">
    <location>
        <begin position="34"/>
        <end position="55"/>
    </location>
</feature>
<feature type="transmembrane region" description="Helical" evidence="6">
    <location>
        <begin position="221"/>
        <end position="240"/>
    </location>
</feature>
<feature type="transmembrane region" description="Helical" evidence="6">
    <location>
        <begin position="143"/>
        <end position="165"/>
    </location>
</feature>
<feature type="transmembrane region" description="Helical" evidence="6">
    <location>
        <begin position="185"/>
        <end position="209"/>
    </location>
</feature>
<feature type="transmembrane region" description="Helical" evidence="6">
    <location>
        <begin position="67"/>
        <end position="85"/>
    </location>
</feature>
<dbReference type="RefSeq" id="WP_338181994.1">
    <property type="nucleotide sequence ID" value="NZ_JAEKNQ010000057.1"/>
</dbReference>
<feature type="transmembrane region" description="Helical" evidence="6">
    <location>
        <begin position="97"/>
        <end position="122"/>
    </location>
</feature>
<evidence type="ECO:0000313" key="9">
    <source>
        <dbReference type="Proteomes" id="UP000620075"/>
    </source>
</evidence>
<evidence type="ECO:0000259" key="7">
    <source>
        <dbReference type="Pfam" id="PF00361"/>
    </source>
</evidence>
<keyword evidence="3 6" id="KW-1133">Transmembrane helix</keyword>
<organism evidence="8 9">
    <name type="scientific">Candidatus Dormiibacter inghamiae</name>
    <dbReference type="NCBI Taxonomy" id="3127013"/>
    <lineage>
        <taxon>Bacteria</taxon>
        <taxon>Bacillati</taxon>
        <taxon>Candidatus Dormiibacterota</taxon>
        <taxon>Candidatus Dormibacteria</taxon>
        <taxon>Candidatus Dormibacterales</taxon>
        <taxon>Candidatus Dormibacteraceae</taxon>
        <taxon>Candidatus Dormiibacter</taxon>
    </lineage>
</organism>
<comment type="caution">
    <text evidence="8">The sequence shown here is derived from an EMBL/GenBank/DDBJ whole genome shotgun (WGS) entry which is preliminary data.</text>
</comment>
<evidence type="ECO:0000256" key="3">
    <source>
        <dbReference type="ARBA" id="ARBA00022989"/>
    </source>
</evidence>
<protein>
    <recommendedName>
        <fullName evidence="7">NADH:quinone oxidoreductase/Mrp antiporter transmembrane domain-containing protein</fullName>
    </recommendedName>
</protein>
<evidence type="ECO:0000256" key="1">
    <source>
        <dbReference type="ARBA" id="ARBA00004127"/>
    </source>
</evidence>
<dbReference type="GO" id="GO:0016020">
    <property type="term" value="C:membrane"/>
    <property type="evidence" value="ECO:0007669"/>
    <property type="project" value="UniProtKB-SubCell"/>
</dbReference>
<name>A0A934KKE4_9BACT</name>
<feature type="transmembrane region" description="Helical" evidence="6">
    <location>
        <begin position="246"/>
        <end position="266"/>
    </location>
</feature>
<evidence type="ECO:0000256" key="5">
    <source>
        <dbReference type="RuleBase" id="RU000320"/>
    </source>
</evidence>
<accession>A0A934KKE4</accession>
<dbReference type="Proteomes" id="UP000620075">
    <property type="component" value="Unassembled WGS sequence"/>
</dbReference>
<feature type="transmembrane region" description="Helical" evidence="6">
    <location>
        <begin position="373"/>
        <end position="393"/>
    </location>
</feature>
<dbReference type="EMBL" id="JAEKNQ010000057">
    <property type="protein sequence ID" value="MBJ7604403.1"/>
    <property type="molecule type" value="Genomic_DNA"/>
</dbReference>
<feature type="transmembrane region" description="Helical" evidence="6">
    <location>
        <begin position="414"/>
        <end position="435"/>
    </location>
</feature>
<dbReference type="GO" id="GO:0012505">
    <property type="term" value="C:endomembrane system"/>
    <property type="evidence" value="ECO:0007669"/>
    <property type="project" value="UniProtKB-SubCell"/>
</dbReference>
<reference evidence="8 9" key="1">
    <citation type="submission" date="2020-10" db="EMBL/GenBank/DDBJ databases">
        <title>Ca. Dormibacterota MAGs.</title>
        <authorList>
            <person name="Montgomery K."/>
        </authorList>
    </citation>
    <scope>NUCLEOTIDE SEQUENCE [LARGE SCALE GENOMIC DNA]</scope>
    <source>
        <strain evidence="8">SC8811_S16_3</strain>
    </source>
</reference>
<evidence type="ECO:0000256" key="4">
    <source>
        <dbReference type="ARBA" id="ARBA00023136"/>
    </source>
</evidence>